<dbReference type="Proteomes" id="UP000541444">
    <property type="component" value="Unassembled WGS sequence"/>
</dbReference>
<feature type="compositionally biased region" description="Basic residues" evidence="2">
    <location>
        <begin position="551"/>
        <end position="570"/>
    </location>
</feature>
<evidence type="ECO:0000256" key="2">
    <source>
        <dbReference type="SAM" id="MobiDB-lite"/>
    </source>
</evidence>
<comment type="caution">
    <text evidence="3">The sequence shown here is derived from an EMBL/GenBank/DDBJ whole genome shotgun (WGS) entry which is preliminary data.</text>
</comment>
<keyword evidence="4" id="KW-1185">Reference proteome</keyword>
<feature type="region of interest" description="Disordered" evidence="2">
    <location>
        <begin position="27"/>
        <end position="55"/>
    </location>
</feature>
<evidence type="ECO:0000313" key="3">
    <source>
        <dbReference type="EMBL" id="KAF6142677.1"/>
    </source>
</evidence>
<dbReference type="PANTHER" id="PTHR33400">
    <property type="entry name" value="ZINC FINGER CCCH DOMAIN-CONTAINING PROTEIN 6-RELATED"/>
    <property type="match status" value="1"/>
</dbReference>
<dbReference type="EMBL" id="JACGCM010002249">
    <property type="protein sequence ID" value="KAF6142677.1"/>
    <property type="molecule type" value="Genomic_DNA"/>
</dbReference>
<keyword evidence="1" id="KW-0238">DNA-binding</keyword>
<organism evidence="3 4">
    <name type="scientific">Kingdonia uniflora</name>
    <dbReference type="NCBI Taxonomy" id="39325"/>
    <lineage>
        <taxon>Eukaryota</taxon>
        <taxon>Viridiplantae</taxon>
        <taxon>Streptophyta</taxon>
        <taxon>Embryophyta</taxon>
        <taxon>Tracheophyta</taxon>
        <taxon>Spermatophyta</taxon>
        <taxon>Magnoliopsida</taxon>
        <taxon>Ranunculales</taxon>
        <taxon>Circaeasteraceae</taxon>
        <taxon>Kingdonia</taxon>
    </lineage>
</organism>
<dbReference type="OrthoDB" id="1920276at2759"/>
<name>A0A7J7LJ64_9MAGN</name>
<dbReference type="AlphaFoldDB" id="A0A7J7LJ64"/>
<feature type="region of interest" description="Disordered" evidence="2">
    <location>
        <begin position="112"/>
        <end position="140"/>
    </location>
</feature>
<evidence type="ECO:0000313" key="4">
    <source>
        <dbReference type="Proteomes" id="UP000541444"/>
    </source>
</evidence>
<protein>
    <submittedName>
        <fullName evidence="3">Uncharacterized protein</fullName>
    </submittedName>
</protein>
<reference evidence="3 4" key="1">
    <citation type="journal article" date="2020" name="IScience">
        <title>Genome Sequencing of the Endangered Kingdonia uniflora (Circaeasteraceae, Ranunculales) Reveals Potential Mechanisms of Evolutionary Specialization.</title>
        <authorList>
            <person name="Sun Y."/>
            <person name="Deng T."/>
            <person name="Zhang A."/>
            <person name="Moore M.J."/>
            <person name="Landis J.B."/>
            <person name="Lin N."/>
            <person name="Zhang H."/>
            <person name="Zhang X."/>
            <person name="Huang J."/>
            <person name="Zhang X."/>
            <person name="Sun H."/>
            <person name="Wang H."/>
        </authorList>
    </citation>
    <scope>NUCLEOTIDE SEQUENCE [LARGE SCALE GENOMIC DNA]</scope>
    <source>
        <strain evidence="3">TB1705</strain>
        <tissue evidence="3">Leaf</tissue>
    </source>
</reference>
<sequence>MHFFLSSSIPQLVTEKKERRKVQVLLMDQPGRNGTGKSPQAGRAVSSNQGRPMSTDDIQKAKMRAMFMQSKYGKNETSSADKLPISHSNRILSAHNIHVTPKIKIHKRIREDKKPERMVSEITPSKAPMDSEPSSSTKEQTLWEKVNKERIPWNNPPEFIINSEWSVGAGEKSKEVEIQTGRLQREKEIVYQRIQDVPSNPNAPWDLELDYDDSLTPEIPTQQAPDIESADTYASPQNIENDSYVSLPAPTSTENVPGPDLQLLAVLLKNPELVFALTSGQGSNLNSAETVKLLDMIKNSGNGLTGTLNGFEGETKMVEATVTTSLPSPTPSSEPIMVCNFNLSPWRKEPATRDSFPQQVIAMPTLPSSNGFSQPQIPNASNIASQSPQVTINQTPQHPVYNQTPPNHVIIQSPSVTVHQYRPQNNMGVGYASQPQSQHHQETLTNYGQMQNIKPAPLSIVLNTLPLPPMLQTPVYQEPQLLQQPWSGPNHNNYVVFPGNHQPQYTNMYPSNGYVGEHDAEGWSPERSPDYHDQSSFGRNYTDNRRDVGRNRSRRRDRGGNNRRWRDRRN</sequence>
<feature type="region of interest" description="Disordered" evidence="2">
    <location>
        <begin position="507"/>
        <end position="570"/>
    </location>
</feature>
<dbReference type="GO" id="GO:0010228">
    <property type="term" value="P:vegetative to reproductive phase transition of meristem"/>
    <property type="evidence" value="ECO:0007669"/>
    <property type="project" value="TreeGrafter"/>
</dbReference>
<evidence type="ECO:0000256" key="1">
    <source>
        <dbReference type="ARBA" id="ARBA00023125"/>
    </source>
</evidence>
<dbReference type="GO" id="GO:0005634">
    <property type="term" value="C:nucleus"/>
    <property type="evidence" value="ECO:0007669"/>
    <property type="project" value="TreeGrafter"/>
</dbReference>
<gene>
    <name evidence="3" type="ORF">GIB67_015163</name>
</gene>
<dbReference type="PANTHER" id="PTHR33400:SF6">
    <property type="entry name" value="HOMEOBOX PROTEIN LUMINIDEPENDENS"/>
    <property type="match status" value="1"/>
</dbReference>
<dbReference type="GO" id="GO:0003677">
    <property type="term" value="F:DNA binding"/>
    <property type="evidence" value="ECO:0007669"/>
    <property type="project" value="UniProtKB-KW"/>
</dbReference>
<proteinExistence type="predicted"/>
<accession>A0A7J7LJ64</accession>